<dbReference type="InterPro" id="IPR034660">
    <property type="entry name" value="DinB/YfiT-like"/>
</dbReference>
<sequence>MNIQPIIERMDRFSSVLPAIVSGLGRDEALWRPDEDTWSILEVVCHLADEEAGDFRPRLTRTLAEPQVAWEPIDPEGWAVSRRYREADLEEAAARFVGERHRSVVWLMGLGKVDWERVYEHPTIGPIRAGDLLASWCAHDALHLRQIAKRLYELAGRDGAGFETEYAGEWGA</sequence>
<dbReference type="Pfam" id="PF12867">
    <property type="entry name" value="DinB_2"/>
    <property type="match status" value="1"/>
</dbReference>
<dbReference type="AlphaFoldDB" id="A0A3B1DUY6"/>
<evidence type="ECO:0000259" key="1">
    <source>
        <dbReference type="Pfam" id="PF12867"/>
    </source>
</evidence>
<gene>
    <name evidence="2" type="ORF">MNBD_PLANCTO03-736</name>
</gene>
<name>A0A3B1DUY6_9ZZZZ</name>
<dbReference type="EMBL" id="UOGK01000744">
    <property type="protein sequence ID" value="VAX42741.1"/>
    <property type="molecule type" value="Genomic_DNA"/>
</dbReference>
<proteinExistence type="predicted"/>
<dbReference type="Gene3D" id="1.20.120.450">
    <property type="entry name" value="dinb family like domain"/>
    <property type="match status" value="1"/>
</dbReference>
<evidence type="ECO:0000313" key="2">
    <source>
        <dbReference type="EMBL" id="VAX42741.1"/>
    </source>
</evidence>
<feature type="domain" description="DinB-like" evidence="1">
    <location>
        <begin position="15"/>
        <end position="147"/>
    </location>
</feature>
<reference evidence="2" key="1">
    <citation type="submission" date="2018-06" db="EMBL/GenBank/DDBJ databases">
        <authorList>
            <person name="Zhirakovskaya E."/>
        </authorList>
    </citation>
    <scope>NUCLEOTIDE SEQUENCE</scope>
</reference>
<dbReference type="SUPFAM" id="SSF109854">
    <property type="entry name" value="DinB/YfiT-like putative metalloenzymes"/>
    <property type="match status" value="1"/>
</dbReference>
<organism evidence="2">
    <name type="scientific">hydrothermal vent metagenome</name>
    <dbReference type="NCBI Taxonomy" id="652676"/>
    <lineage>
        <taxon>unclassified sequences</taxon>
        <taxon>metagenomes</taxon>
        <taxon>ecological metagenomes</taxon>
    </lineage>
</organism>
<dbReference type="InterPro" id="IPR024775">
    <property type="entry name" value="DinB-like"/>
</dbReference>
<accession>A0A3B1DUY6</accession>
<protein>
    <recommendedName>
        <fullName evidence="1">DinB-like domain-containing protein</fullName>
    </recommendedName>
</protein>